<keyword evidence="2" id="KW-1185">Reference proteome</keyword>
<protein>
    <submittedName>
        <fullName evidence="1">Uncharacterized protein</fullName>
    </submittedName>
</protein>
<gene>
    <name evidence="1" type="ORF">Taro_044528</name>
</gene>
<accession>A0A843X5K0</accession>
<dbReference type="Proteomes" id="UP000652761">
    <property type="component" value="Unassembled WGS sequence"/>
</dbReference>
<evidence type="ECO:0000313" key="2">
    <source>
        <dbReference type="Proteomes" id="UP000652761"/>
    </source>
</evidence>
<evidence type="ECO:0000313" key="1">
    <source>
        <dbReference type="EMBL" id="MQM11620.1"/>
    </source>
</evidence>
<dbReference type="EMBL" id="NMUH01005037">
    <property type="protein sequence ID" value="MQM11620.1"/>
    <property type="molecule type" value="Genomic_DNA"/>
</dbReference>
<dbReference type="AlphaFoldDB" id="A0A843X5K0"/>
<comment type="caution">
    <text evidence="1">The sequence shown here is derived from an EMBL/GenBank/DDBJ whole genome shotgun (WGS) entry which is preliminary data.</text>
</comment>
<name>A0A843X5K0_COLES</name>
<reference evidence="1" key="1">
    <citation type="submission" date="2017-07" db="EMBL/GenBank/DDBJ databases">
        <title>Taro Niue Genome Assembly and Annotation.</title>
        <authorList>
            <person name="Atibalentja N."/>
            <person name="Keating K."/>
            <person name="Fields C.J."/>
        </authorList>
    </citation>
    <scope>NUCLEOTIDE SEQUENCE</scope>
    <source>
        <strain evidence="1">Niue_2</strain>
        <tissue evidence="1">Leaf</tissue>
    </source>
</reference>
<organism evidence="1 2">
    <name type="scientific">Colocasia esculenta</name>
    <name type="common">Wild taro</name>
    <name type="synonym">Arum esculentum</name>
    <dbReference type="NCBI Taxonomy" id="4460"/>
    <lineage>
        <taxon>Eukaryota</taxon>
        <taxon>Viridiplantae</taxon>
        <taxon>Streptophyta</taxon>
        <taxon>Embryophyta</taxon>
        <taxon>Tracheophyta</taxon>
        <taxon>Spermatophyta</taxon>
        <taxon>Magnoliopsida</taxon>
        <taxon>Liliopsida</taxon>
        <taxon>Araceae</taxon>
        <taxon>Aroideae</taxon>
        <taxon>Colocasieae</taxon>
        <taxon>Colocasia</taxon>
    </lineage>
</organism>
<proteinExistence type="predicted"/>
<sequence length="275" mass="30127">MSKPQLSFPCHNRTPKHHGCLNTLHQTLGDEFTSCWGHVEEFLAAGEQEIAHTKPFFFPVASAATCTDSHLEVDQRQAEAEAAEDSGAWKSQRVKAGSCRAELWMAMCAEEAAVELGFTAHPACVVVAIVLAGSPVRSRSGSGGGVERLKRLGLEAQQWRRPDGAGAVRIKQQRAELRRTLCVALEDGVARAGVRNLLASSTLRDLVAQGREFVNFEGFLSVLPEIKAVRVELGENSSIQCSCFISAVKPSERSAEQWRGLLEFRIRRGFEVHCT</sequence>